<protein>
    <submittedName>
        <fullName evidence="2">Phosphotransferase family protein</fullName>
    </submittedName>
</protein>
<dbReference type="PANTHER" id="PTHR47829">
    <property type="entry name" value="HYDROLASE, PUTATIVE (AFU_ORTHOLOGUE AFUA_1G12880)-RELATED"/>
    <property type="match status" value="1"/>
</dbReference>
<evidence type="ECO:0000259" key="1">
    <source>
        <dbReference type="Pfam" id="PF01636"/>
    </source>
</evidence>
<dbReference type="STRING" id="1484693.RS694_08165"/>
<dbReference type="CDD" id="cd05154">
    <property type="entry name" value="ACAD10_11_N-like"/>
    <property type="match status" value="1"/>
</dbReference>
<proteinExistence type="predicted"/>
<dbReference type="AlphaFoldDB" id="A0A1P8K940"/>
<dbReference type="InterPro" id="IPR011009">
    <property type="entry name" value="Kinase-like_dom_sf"/>
</dbReference>
<reference evidence="2 3" key="1">
    <citation type="submission" date="2017-01" db="EMBL/GenBank/DDBJ databases">
        <authorList>
            <person name="Mah S.A."/>
            <person name="Swanson W.J."/>
            <person name="Moy G.W."/>
            <person name="Vacquier V.D."/>
        </authorList>
    </citation>
    <scope>NUCLEOTIDE SEQUENCE [LARGE SCALE GENOMIC DNA]</scope>
    <source>
        <strain evidence="2 3">DSM 22694</strain>
    </source>
</reference>
<dbReference type="Gene3D" id="3.30.200.20">
    <property type="entry name" value="Phosphorylase Kinase, domain 1"/>
    <property type="match status" value="1"/>
</dbReference>
<dbReference type="InterPro" id="IPR052898">
    <property type="entry name" value="ACAD10-like"/>
</dbReference>
<name>A0A1P8K940_9BURK</name>
<feature type="domain" description="Aminoglycoside phosphotransferase" evidence="1">
    <location>
        <begin position="43"/>
        <end position="267"/>
    </location>
</feature>
<sequence>MSDFDHFVGTRSVSEKHAFDTAALTAWLDKNLAGFVGPLSVEMFKGGQSNPTYKLITPAKSYVMRAKPGPVAKLLPSAHAVEREFAVMGGLHGTGVPVPRMYCLCEDESVIGRAFYVMEFMQGRVLWDQALPGMTPAERGAIYDEMNRVISALHTVKFAERGLAGYGKPGNYFERQIGRWSKQYVASITQPIPEMDKLMEWLPQHIPAMAKDDSMVSIVHGDFRLDNLMFDAENPKVIAILDWELSTLGHPLADFSYHCMAWHIPSGVFRGIGGLDFAALGIPLEDDYIRLYCERTGLVRPEQLKADWNFYMAYNMFRIAAIMQGIAKRVEAGTASSAQAVSSAAGARPLAEMAWQFAQKS</sequence>
<dbReference type="eggNOG" id="COG3173">
    <property type="taxonomic scope" value="Bacteria"/>
</dbReference>
<organism evidence="2 3">
    <name type="scientific">Rhodoferax saidenbachensis</name>
    <dbReference type="NCBI Taxonomy" id="1484693"/>
    <lineage>
        <taxon>Bacteria</taxon>
        <taxon>Pseudomonadati</taxon>
        <taxon>Pseudomonadota</taxon>
        <taxon>Betaproteobacteria</taxon>
        <taxon>Burkholderiales</taxon>
        <taxon>Comamonadaceae</taxon>
        <taxon>Rhodoferax</taxon>
    </lineage>
</organism>
<evidence type="ECO:0000313" key="2">
    <source>
        <dbReference type="EMBL" id="APW42507.1"/>
    </source>
</evidence>
<accession>A0A1P8K940</accession>
<dbReference type="RefSeq" id="WP_029708731.1">
    <property type="nucleotide sequence ID" value="NZ_CP019239.1"/>
</dbReference>
<dbReference type="Proteomes" id="UP000186110">
    <property type="component" value="Chromosome"/>
</dbReference>
<dbReference type="GO" id="GO:0016740">
    <property type="term" value="F:transferase activity"/>
    <property type="evidence" value="ECO:0007669"/>
    <property type="project" value="UniProtKB-KW"/>
</dbReference>
<dbReference type="Pfam" id="PF01636">
    <property type="entry name" value="APH"/>
    <property type="match status" value="1"/>
</dbReference>
<dbReference type="InterPro" id="IPR041726">
    <property type="entry name" value="ACAD10_11_N"/>
</dbReference>
<dbReference type="PANTHER" id="PTHR47829:SF3">
    <property type="entry name" value="AMINOGLYCOSIDE PHOSPHOTRANSFERASE DOMAIN-CONTAINING PROTEIN"/>
    <property type="match status" value="1"/>
</dbReference>
<gene>
    <name evidence="2" type="ORF">RS694_08165</name>
</gene>
<dbReference type="KEGG" id="rsb:RS694_08165"/>
<dbReference type="SUPFAM" id="SSF56112">
    <property type="entry name" value="Protein kinase-like (PK-like)"/>
    <property type="match status" value="1"/>
</dbReference>
<dbReference type="Gene3D" id="3.90.1200.10">
    <property type="match status" value="1"/>
</dbReference>
<evidence type="ECO:0000313" key="3">
    <source>
        <dbReference type="Proteomes" id="UP000186110"/>
    </source>
</evidence>
<keyword evidence="3" id="KW-1185">Reference proteome</keyword>
<dbReference type="EMBL" id="CP019239">
    <property type="protein sequence ID" value="APW42507.1"/>
    <property type="molecule type" value="Genomic_DNA"/>
</dbReference>
<keyword evidence="2" id="KW-0808">Transferase</keyword>
<dbReference type="InterPro" id="IPR002575">
    <property type="entry name" value="Aminoglycoside_PTrfase"/>
</dbReference>